<name>A0ABR0EFU6_ZASCE</name>
<evidence type="ECO:0000256" key="1">
    <source>
        <dbReference type="SAM" id="MobiDB-lite"/>
    </source>
</evidence>
<gene>
    <name evidence="2" type="ORF">PRZ48_008438</name>
</gene>
<dbReference type="Proteomes" id="UP001305779">
    <property type="component" value="Unassembled WGS sequence"/>
</dbReference>
<evidence type="ECO:0000313" key="2">
    <source>
        <dbReference type="EMBL" id="KAK4500249.1"/>
    </source>
</evidence>
<sequence length="601" mass="66024">MSVSTTVQVAIGDLLAHCTVEVVLDVPNTAILPPEITNFCSKVTAAVIEASNQARREHADGRSAVVKLEEGHVGPPTGSGVRMLVPLPRETSGGSQSSNVRYECVDPSTNGTIPVFAVENNSKRSRNDSMEPGEIRPQPKKTKANNGLPQQPPANNTQNQGGKKKGKSQGKRKAQNRRRQEQKEQQRLAGNPNEILIERPNQGYARDYDGGVYSHDQPRLPPPPSLPLALFPEAALPEPSYPQPPSHPPPPPALFPEAALPKMTYPQQPLQWPAPSALFTEAAPPSKVFSSALFPEAAPPSKVFYPQPPLRSPSPPPRAPSVGTSPERISFRLPPRPSTGFVPAPGHTPGSIITEEDLWSTPMESCHKELVVGHYRRLNKILHEADEAAIGTYTNKQAAREQLARMTLIIRDYMKSPSSDTIESMVADVVDASFSICGTQSSFHQPTFVNSTLWGREQEIAALMQELSAGDVDDVLELWNVVPEKSNKVVPDSSAVEDIGREVDWNGVLFRSRSEDNITHDRQDLTIENQELWEEDLVKRELEQLDLAWLPVFRDPEPNVGRQRRRTSEVASMGVPVVNRVRREEVLLEPCSDAETVGSSG</sequence>
<protein>
    <submittedName>
        <fullName evidence="2">Uncharacterized protein</fullName>
    </submittedName>
</protein>
<dbReference type="EMBL" id="JAXOVC010000006">
    <property type="protein sequence ID" value="KAK4500249.1"/>
    <property type="molecule type" value="Genomic_DNA"/>
</dbReference>
<comment type="caution">
    <text evidence="2">The sequence shown here is derived from an EMBL/GenBank/DDBJ whole genome shotgun (WGS) entry which is preliminary data.</text>
</comment>
<proteinExistence type="predicted"/>
<reference evidence="2 3" key="1">
    <citation type="journal article" date="2023" name="G3 (Bethesda)">
        <title>A chromosome-level genome assembly of Zasmidium syzygii isolated from banana leaves.</title>
        <authorList>
            <person name="van Westerhoven A.C."/>
            <person name="Mehrabi R."/>
            <person name="Talebi R."/>
            <person name="Steentjes M.B.F."/>
            <person name="Corcolon B."/>
            <person name="Chong P.A."/>
            <person name="Kema G.H.J."/>
            <person name="Seidl M.F."/>
        </authorList>
    </citation>
    <scope>NUCLEOTIDE SEQUENCE [LARGE SCALE GENOMIC DNA]</scope>
    <source>
        <strain evidence="2 3">P124</strain>
    </source>
</reference>
<keyword evidence="3" id="KW-1185">Reference proteome</keyword>
<feature type="compositionally biased region" description="Basic residues" evidence="1">
    <location>
        <begin position="162"/>
        <end position="177"/>
    </location>
</feature>
<organism evidence="2 3">
    <name type="scientific">Zasmidium cellare</name>
    <name type="common">Wine cellar mold</name>
    <name type="synonym">Racodium cellare</name>
    <dbReference type="NCBI Taxonomy" id="395010"/>
    <lineage>
        <taxon>Eukaryota</taxon>
        <taxon>Fungi</taxon>
        <taxon>Dikarya</taxon>
        <taxon>Ascomycota</taxon>
        <taxon>Pezizomycotina</taxon>
        <taxon>Dothideomycetes</taxon>
        <taxon>Dothideomycetidae</taxon>
        <taxon>Mycosphaerellales</taxon>
        <taxon>Mycosphaerellaceae</taxon>
        <taxon>Zasmidium</taxon>
    </lineage>
</organism>
<accession>A0ABR0EFU6</accession>
<evidence type="ECO:0000313" key="3">
    <source>
        <dbReference type="Proteomes" id="UP001305779"/>
    </source>
</evidence>
<feature type="region of interest" description="Disordered" evidence="1">
    <location>
        <begin position="304"/>
        <end position="325"/>
    </location>
</feature>
<feature type="compositionally biased region" description="Pro residues" evidence="1">
    <location>
        <begin position="306"/>
        <end position="319"/>
    </location>
</feature>
<feature type="region of interest" description="Disordered" evidence="1">
    <location>
        <begin position="70"/>
        <end position="230"/>
    </location>
</feature>